<dbReference type="AlphaFoldDB" id="A0A0S1XAL5"/>
<keyword evidence="2" id="KW-1133">Transmembrane helix</keyword>
<dbReference type="Proteomes" id="UP000066042">
    <property type="component" value="Chromosome"/>
</dbReference>
<keyword evidence="2" id="KW-0472">Membrane</keyword>
<evidence type="ECO:0000313" key="4">
    <source>
        <dbReference type="Proteomes" id="UP000066042"/>
    </source>
</evidence>
<keyword evidence="1" id="KW-0813">Transport</keyword>
<dbReference type="GeneID" id="26136149"/>
<feature type="transmembrane region" description="Helical" evidence="2">
    <location>
        <begin position="87"/>
        <end position="109"/>
    </location>
</feature>
<feature type="transmembrane region" description="Helical" evidence="2">
    <location>
        <begin position="56"/>
        <end position="75"/>
    </location>
</feature>
<proteinExistence type="predicted"/>
<name>A0A0S1XAL5_THEBA</name>
<sequence>MKVPEMLILIAFGHFIGRKLNLAKVGRFASKYLLAFLIFGNIASKSLDYLLSIKIVFIYAVLVIVICLLSSYLYGYAFIKDHKWRGALIVLSVYPNLSALGFPIVSLFVNDITPAVIYASITSMTVVPIVTFVASHFSDHASTLKESLKTSVLFPPSIATVLGVTAVVLNIKIPCLNVIKRIGWLTIPLLLIYFGSRITLKRFTLKSFAEVLVFRSLIPAVFVVTTLYGYSEEVFYSVLVESVMPPAISANAILAYYNLKAEDAISATFAHTILTLAVFIVLGILR</sequence>
<dbReference type="RefSeq" id="WP_056933636.1">
    <property type="nucleotide sequence ID" value="NZ_CP013050.1"/>
</dbReference>
<gene>
    <name evidence="3" type="ORF">TBCH5v1_0873</name>
</gene>
<feature type="transmembrane region" description="Helical" evidence="2">
    <location>
        <begin position="212"/>
        <end position="230"/>
    </location>
</feature>
<feature type="transmembrane region" description="Helical" evidence="2">
    <location>
        <begin position="181"/>
        <end position="200"/>
    </location>
</feature>
<feature type="transmembrane region" description="Helical" evidence="2">
    <location>
        <begin position="150"/>
        <end position="169"/>
    </location>
</feature>
<organism evidence="3 4">
    <name type="scientific">Thermococcus barophilus</name>
    <dbReference type="NCBI Taxonomy" id="55802"/>
    <lineage>
        <taxon>Archaea</taxon>
        <taxon>Methanobacteriati</taxon>
        <taxon>Methanobacteriota</taxon>
        <taxon>Thermococci</taxon>
        <taxon>Thermococcales</taxon>
        <taxon>Thermococcaceae</taxon>
        <taxon>Thermococcus</taxon>
    </lineage>
</organism>
<dbReference type="PATRIC" id="fig|55802.8.peg.871"/>
<dbReference type="PANTHER" id="PTHR36838:SF3">
    <property type="entry name" value="TRANSPORTER AUXIN EFFLUX CARRIER EC FAMILY"/>
    <property type="match status" value="1"/>
</dbReference>
<evidence type="ECO:0000256" key="2">
    <source>
        <dbReference type="SAM" id="Phobius"/>
    </source>
</evidence>
<evidence type="ECO:0000313" key="3">
    <source>
        <dbReference type="EMBL" id="ALM74826.1"/>
    </source>
</evidence>
<dbReference type="PANTHER" id="PTHR36838">
    <property type="entry name" value="AUXIN EFFLUX CARRIER FAMILY PROTEIN"/>
    <property type="match status" value="1"/>
</dbReference>
<keyword evidence="2" id="KW-0812">Transmembrane</keyword>
<feature type="transmembrane region" description="Helical" evidence="2">
    <location>
        <begin position="236"/>
        <end position="257"/>
    </location>
</feature>
<dbReference type="STRING" id="55802.TBCH5v1_0873"/>
<accession>A0A0S1XAL5</accession>
<dbReference type="EMBL" id="CP013050">
    <property type="protein sequence ID" value="ALM74826.1"/>
    <property type="molecule type" value="Genomic_DNA"/>
</dbReference>
<feature type="transmembrane region" description="Helical" evidence="2">
    <location>
        <begin position="115"/>
        <end position="138"/>
    </location>
</feature>
<protein>
    <submittedName>
        <fullName evidence="3">Uncharacterized protein</fullName>
    </submittedName>
</protein>
<evidence type="ECO:0000256" key="1">
    <source>
        <dbReference type="ARBA" id="ARBA00022448"/>
    </source>
</evidence>
<feature type="transmembrane region" description="Helical" evidence="2">
    <location>
        <begin position="264"/>
        <end position="285"/>
    </location>
</feature>
<reference evidence="3 4" key="1">
    <citation type="journal article" date="2016" name="Genome Announc.">
        <title>Complete genome sequence of the hyperthermophilic and piezophilic archaeon Thermococcus barophilus Ch5, capable of growth at the expense of hydrogenogenesis from carbon monoxide and formate.</title>
        <authorList>
            <person name="Oger P."/>
            <person name="Sokolova T.G."/>
            <person name="Kozhevnikova D.A."/>
            <person name="Taranov E.A."/>
            <person name="Vannier P."/>
            <person name="Lee H.S."/>
            <person name="Kwon K.K."/>
            <person name="Kang S.G."/>
            <person name="Lee J.H."/>
            <person name="Bonch-Osmolovskaya E.A."/>
            <person name="Lebedinsky A.V."/>
        </authorList>
    </citation>
    <scope>NUCLEOTIDE SEQUENCE [LARGE SCALE GENOMIC DNA]</scope>
    <source>
        <strain evidence="4">Ch5</strain>
    </source>
</reference>